<evidence type="ECO:0000313" key="3">
    <source>
        <dbReference type="Proteomes" id="UP000199411"/>
    </source>
</evidence>
<feature type="domain" description="LUD" evidence="1">
    <location>
        <begin position="43"/>
        <end position="133"/>
    </location>
</feature>
<dbReference type="SUPFAM" id="SSF100950">
    <property type="entry name" value="NagB/RpiA/CoA transferase-like"/>
    <property type="match status" value="1"/>
</dbReference>
<sequence>MINKLKESLKINKIELLEVQSFVFLAEMGLDISKDYDCLGNIGFVKALSVSAESAQAIIDIDKKEKLEKIMTVQTLYILFSFNDIKENLIEAYNLAKQKKPSAYFIFVSQESKTADIEKTLVSGVQGPKKVIFVCEK</sequence>
<dbReference type="RefSeq" id="WP_092127932.1">
    <property type="nucleotide sequence ID" value="NZ_FMYU01000003.1"/>
</dbReference>
<dbReference type="Pfam" id="PF02589">
    <property type="entry name" value="LUD_dom"/>
    <property type="match status" value="1"/>
</dbReference>
<proteinExistence type="predicted"/>
<protein>
    <submittedName>
        <fullName evidence="2">L-lactate dehydrogenase complex protein LldG</fullName>
    </submittedName>
</protein>
<dbReference type="OrthoDB" id="5512530at2"/>
<accession>A0A1G6JU45</accession>
<evidence type="ECO:0000259" key="1">
    <source>
        <dbReference type="Pfam" id="PF02589"/>
    </source>
</evidence>
<evidence type="ECO:0000313" key="2">
    <source>
        <dbReference type="EMBL" id="SDC22272.1"/>
    </source>
</evidence>
<dbReference type="InterPro" id="IPR003741">
    <property type="entry name" value="LUD_dom"/>
</dbReference>
<reference evidence="3" key="1">
    <citation type="submission" date="2016-10" db="EMBL/GenBank/DDBJ databases">
        <authorList>
            <person name="Varghese N."/>
            <person name="Submissions S."/>
        </authorList>
    </citation>
    <scope>NUCLEOTIDE SEQUENCE [LARGE SCALE GENOMIC DNA]</scope>
    <source>
        <strain evidence="3">DSM 8415</strain>
    </source>
</reference>
<dbReference type="InterPro" id="IPR037171">
    <property type="entry name" value="NagB/RpiA_transferase-like"/>
</dbReference>
<dbReference type="Proteomes" id="UP000199411">
    <property type="component" value="Unassembled WGS sequence"/>
</dbReference>
<dbReference type="Gene3D" id="3.40.50.10420">
    <property type="entry name" value="NagB/RpiA/CoA transferase-like"/>
    <property type="match status" value="1"/>
</dbReference>
<organism evidence="2 3">
    <name type="scientific">Desulfurella multipotens</name>
    <dbReference type="NCBI Taxonomy" id="79269"/>
    <lineage>
        <taxon>Bacteria</taxon>
        <taxon>Pseudomonadati</taxon>
        <taxon>Campylobacterota</taxon>
        <taxon>Desulfurellia</taxon>
        <taxon>Desulfurellales</taxon>
        <taxon>Desulfurellaceae</taxon>
        <taxon>Desulfurella</taxon>
    </lineage>
</organism>
<dbReference type="EMBL" id="FMYU01000003">
    <property type="protein sequence ID" value="SDC22272.1"/>
    <property type="molecule type" value="Genomic_DNA"/>
</dbReference>
<keyword evidence="3" id="KW-1185">Reference proteome</keyword>
<name>A0A1G6JU45_9BACT</name>
<gene>
    <name evidence="2" type="ORF">SAMN05660835_00481</name>
</gene>
<dbReference type="AlphaFoldDB" id="A0A1G6JU45"/>
<dbReference type="InterPro" id="IPR024185">
    <property type="entry name" value="FTHF_cligase-like_sf"/>
</dbReference>